<protein>
    <submittedName>
        <fullName evidence="1">Uncharacterized protein</fullName>
    </submittedName>
</protein>
<name>A0A8S5N024_9CAUD</name>
<sequence length="232" mass="25293">MAAPDFFENFLLHDGVKALHPNENLSIVSLVSSETTRQADTLRIEVPAFYPWGRGGLTASPPVGALLRPRHCQAYSAGPRRSMPGNSAFHAEDLAGRTQFRRQLTTCALAFPGELAVVYRPSATQLRIPPKKHVDETARPVPHPGHMPAPAAGGQRFVRPDHRQVGIGDAGQHQGRQQPAQAVHQLIDTDHGLPAIVPDDLAPRHAWTSGKWYRGTMSSTSSTVWIKASWSS</sequence>
<accession>A0A8S5N024</accession>
<reference evidence="1" key="1">
    <citation type="journal article" date="2021" name="Proc. Natl. Acad. Sci. U.S.A.">
        <title>A Catalog of Tens of Thousands of Viruses from Human Metagenomes Reveals Hidden Associations with Chronic Diseases.</title>
        <authorList>
            <person name="Tisza M.J."/>
            <person name="Buck C.B."/>
        </authorList>
    </citation>
    <scope>NUCLEOTIDE SEQUENCE</scope>
    <source>
        <strain evidence="1">CtGRa7</strain>
    </source>
</reference>
<proteinExistence type="predicted"/>
<dbReference type="EMBL" id="BK015027">
    <property type="protein sequence ID" value="DAD87796.1"/>
    <property type="molecule type" value="Genomic_DNA"/>
</dbReference>
<organism evidence="1">
    <name type="scientific">Myoviridae sp. ctGRa7</name>
    <dbReference type="NCBI Taxonomy" id="2826633"/>
    <lineage>
        <taxon>Viruses</taxon>
        <taxon>Duplodnaviria</taxon>
        <taxon>Heunggongvirae</taxon>
        <taxon>Uroviricota</taxon>
        <taxon>Caudoviricetes</taxon>
    </lineage>
</organism>
<evidence type="ECO:0000313" key="1">
    <source>
        <dbReference type="EMBL" id="DAD87796.1"/>
    </source>
</evidence>